<organism evidence="4 5">
    <name type="scientific">Flavivirga aquimarina</name>
    <dbReference type="NCBI Taxonomy" id="2027862"/>
    <lineage>
        <taxon>Bacteria</taxon>
        <taxon>Pseudomonadati</taxon>
        <taxon>Bacteroidota</taxon>
        <taxon>Flavobacteriia</taxon>
        <taxon>Flavobacteriales</taxon>
        <taxon>Flavobacteriaceae</taxon>
        <taxon>Flavivirga</taxon>
    </lineage>
</organism>
<dbReference type="RefSeq" id="WP_303277012.1">
    <property type="nucleotide sequence ID" value="NZ_JAUOEK010000069.1"/>
</dbReference>
<keyword evidence="4" id="KW-0547">Nucleotide-binding</keyword>
<evidence type="ECO:0000313" key="5">
    <source>
        <dbReference type="Proteomes" id="UP001176883"/>
    </source>
</evidence>
<dbReference type="EMBL" id="JAUOEK010000069">
    <property type="protein sequence ID" value="MDO5969322.1"/>
    <property type="molecule type" value="Genomic_DNA"/>
</dbReference>
<dbReference type="GO" id="GO:0004386">
    <property type="term" value="F:helicase activity"/>
    <property type="evidence" value="ECO:0007669"/>
    <property type="project" value="UniProtKB-KW"/>
</dbReference>
<dbReference type="Gene3D" id="3.40.50.10810">
    <property type="entry name" value="Tandem AAA-ATPase domain"/>
    <property type="match status" value="1"/>
</dbReference>
<gene>
    <name evidence="4" type="ORF">Q4Q35_05845</name>
</gene>
<dbReference type="PANTHER" id="PTHR10799">
    <property type="entry name" value="SNF2/RAD54 HELICASE FAMILY"/>
    <property type="match status" value="1"/>
</dbReference>
<dbReference type="Pfam" id="PF00176">
    <property type="entry name" value="SNF2-rel_dom"/>
    <property type="match status" value="1"/>
</dbReference>
<dbReference type="InterPro" id="IPR000330">
    <property type="entry name" value="SNF2_N"/>
</dbReference>
<dbReference type="CDD" id="cd17919">
    <property type="entry name" value="DEXHc_Snf"/>
    <property type="match status" value="1"/>
</dbReference>
<dbReference type="GO" id="GO:0016787">
    <property type="term" value="F:hydrolase activity"/>
    <property type="evidence" value="ECO:0007669"/>
    <property type="project" value="UniProtKB-KW"/>
</dbReference>
<dbReference type="InterPro" id="IPR038718">
    <property type="entry name" value="SNF2-like_sf"/>
</dbReference>
<dbReference type="PROSITE" id="PS51194">
    <property type="entry name" value="HELICASE_CTER"/>
    <property type="match status" value="1"/>
</dbReference>
<accession>A0ABT8W8C9</accession>
<dbReference type="InterPro" id="IPR027417">
    <property type="entry name" value="P-loop_NTPase"/>
</dbReference>
<protein>
    <submittedName>
        <fullName evidence="4">DEAD/DEAH box helicase</fullName>
        <ecNumber evidence="4">3.6.4.-</ecNumber>
    </submittedName>
</protein>
<proteinExistence type="predicted"/>
<sequence>MLDLVNDTIKRIEKNDVLSQSEIQKTKYIFENHDHVILSQGKQEISVKIDNGSNVFTVIILTGDSEDSLLLKIDGSYSEWNIIGLAALYVIIEEYDGDKSLSDGKKYTREGMIKRVLAERLDKANKANYKVLLSNNLFGEHTLINEKGKSYQVTLWDFEAKTGYINNIDWKTNKLGTTKHILYLFNYLKENPTKTKRLSKTFPFIEVYTDPLNDYKISWFFPEKLNDDEQEFLNSYFGTKAYIDHSKTGTFFSFLQKSKDFDRVKIREEVLEKIESYYEKSELNQLQQQTTLDFSSINATLYPYQKEGVEFSVFKKGVIIADEMGLGKTLQSITTAILKKKLFNFKKTLVICPASVKHQWKNEILKFSNERATVIEGAPDIRTGEYATNTDFFHIINHETVLRDLSEINKSAYDFVILDEAQKIKNYETKIAIAIKSIQKKHALVITGTPLENKLLDIYSIVQFLDPKILAPQWEFSYQHCIFDNQHKNKIHGYYNLRSLKKRLSSILIRREKREVFDQLPNVIQKNVYVELSEEQASMHASFSAGIAKILSKKFKTTYDWQKLMLLLTNMRMVCDSSYLIDKHTHHSPKLVELRDILIERLGIKHTKNRKVIIFSEWITMLNLIGDMLKKEDLTFTMLTGKVPVKKRQTLIKEFEENDNCKIFLSSESGGAGLNLQVADTVINFEIPWNPAKKNQRIGRIDRIGQQKQKLHVFNLLSQNSIEMKIATGLLLKQNLFESVLNEGNLTDEVDFSEKGKSQFIKQLEEVINDSSSYASEEITIDENETLLEEETILISEDKPETDNTPINKKVSKNEEYVTESVTEFNQMEEVMTKGMEFLTGLYQMSTGKNLSDVSTPKVKVNKETGEVSISFKMELTPKK</sequence>
<dbReference type="InterPro" id="IPR014001">
    <property type="entry name" value="Helicase_ATP-bd"/>
</dbReference>
<evidence type="ECO:0000259" key="3">
    <source>
        <dbReference type="PROSITE" id="PS51194"/>
    </source>
</evidence>
<dbReference type="InterPro" id="IPR001650">
    <property type="entry name" value="Helicase_C-like"/>
</dbReference>
<dbReference type="PROSITE" id="PS51192">
    <property type="entry name" value="HELICASE_ATP_BIND_1"/>
    <property type="match status" value="1"/>
</dbReference>
<keyword evidence="4" id="KW-0347">Helicase</keyword>
<dbReference type="SMART" id="SM00490">
    <property type="entry name" value="HELICc"/>
    <property type="match status" value="1"/>
</dbReference>
<reference evidence="4" key="1">
    <citation type="submission" date="2023-07" db="EMBL/GenBank/DDBJ databases">
        <title>Two novel species in the genus Flavivirga.</title>
        <authorList>
            <person name="Kwon K."/>
        </authorList>
    </citation>
    <scope>NUCLEOTIDE SEQUENCE</scope>
    <source>
        <strain evidence="4">KCTC 52353</strain>
    </source>
</reference>
<keyword evidence="5" id="KW-1185">Reference proteome</keyword>
<evidence type="ECO:0000313" key="4">
    <source>
        <dbReference type="EMBL" id="MDO5969322.1"/>
    </source>
</evidence>
<keyword evidence="1 4" id="KW-0378">Hydrolase</keyword>
<feature type="domain" description="Helicase ATP-binding" evidence="2">
    <location>
        <begin position="309"/>
        <end position="468"/>
    </location>
</feature>
<name>A0ABT8W8C9_9FLAO</name>
<feature type="domain" description="Helicase C-terminal" evidence="3">
    <location>
        <begin position="598"/>
        <end position="747"/>
    </location>
</feature>
<dbReference type="Proteomes" id="UP001176883">
    <property type="component" value="Unassembled WGS sequence"/>
</dbReference>
<evidence type="ECO:0000259" key="2">
    <source>
        <dbReference type="PROSITE" id="PS51192"/>
    </source>
</evidence>
<dbReference type="Gene3D" id="3.40.50.300">
    <property type="entry name" value="P-loop containing nucleotide triphosphate hydrolases"/>
    <property type="match status" value="1"/>
</dbReference>
<dbReference type="Pfam" id="PF00271">
    <property type="entry name" value="Helicase_C"/>
    <property type="match status" value="1"/>
</dbReference>
<dbReference type="SUPFAM" id="SSF52540">
    <property type="entry name" value="P-loop containing nucleoside triphosphate hydrolases"/>
    <property type="match status" value="2"/>
</dbReference>
<dbReference type="EC" id="3.6.4.-" evidence="4"/>
<keyword evidence="4" id="KW-0067">ATP-binding</keyword>
<evidence type="ECO:0000256" key="1">
    <source>
        <dbReference type="ARBA" id="ARBA00022801"/>
    </source>
</evidence>
<dbReference type="SMART" id="SM00487">
    <property type="entry name" value="DEXDc"/>
    <property type="match status" value="1"/>
</dbReference>
<comment type="caution">
    <text evidence="4">The sequence shown here is derived from an EMBL/GenBank/DDBJ whole genome shotgun (WGS) entry which is preliminary data.</text>
</comment>
<dbReference type="CDD" id="cd18793">
    <property type="entry name" value="SF2_C_SNF"/>
    <property type="match status" value="1"/>
</dbReference>
<dbReference type="InterPro" id="IPR049730">
    <property type="entry name" value="SNF2/RAD54-like_C"/>
</dbReference>